<accession>A0ABN9C838</accession>
<dbReference type="EMBL" id="CATNWA010008117">
    <property type="protein sequence ID" value="CAI9555436.1"/>
    <property type="molecule type" value="Genomic_DNA"/>
</dbReference>
<feature type="non-terminal residue" evidence="2">
    <location>
        <position position="1"/>
    </location>
</feature>
<sequence length="57" mass="6159">NSASSSNLLLLFSSWSKTAFDLKGCFLDAMDISQFPGRKNSKNAGRAQDKALGTKCM</sequence>
<dbReference type="Proteomes" id="UP001162483">
    <property type="component" value="Unassembled WGS sequence"/>
</dbReference>
<keyword evidence="3" id="KW-1185">Reference proteome</keyword>
<organism evidence="2 3">
    <name type="scientific">Staurois parvus</name>
    <dbReference type="NCBI Taxonomy" id="386267"/>
    <lineage>
        <taxon>Eukaryota</taxon>
        <taxon>Metazoa</taxon>
        <taxon>Chordata</taxon>
        <taxon>Craniata</taxon>
        <taxon>Vertebrata</taxon>
        <taxon>Euteleostomi</taxon>
        <taxon>Amphibia</taxon>
        <taxon>Batrachia</taxon>
        <taxon>Anura</taxon>
        <taxon>Neobatrachia</taxon>
        <taxon>Ranoidea</taxon>
        <taxon>Ranidae</taxon>
        <taxon>Staurois</taxon>
    </lineage>
</organism>
<evidence type="ECO:0000313" key="3">
    <source>
        <dbReference type="Proteomes" id="UP001162483"/>
    </source>
</evidence>
<reference evidence="2" key="1">
    <citation type="submission" date="2023-05" db="EMBL/GenBank/DDBJ databases">
        <authorList>
            <person name="Stuckert A."/>
        </authorList>
    </citation>
    <scope>NUCLEOTIDE SEQUENCE</scope>
</reference>
<name>A0ABN9C838_9NEOB</name>
<evidence type="ECO:0000313" key="2">
    <source>
        <dbReference type="EMBL" id="CAI9555436.1"/>
    </source>
</evidence>
<evidence type="ECO:0000256" key="1">
    <source>
        <dbReference type="SAM" id="MobiDB-lite"/>
    </source>
</evidence>
<proteinExistence type="predicted"/>
<comment type="caution">
    <text evidence="2">The sequence shown here is derived from an EMBL/GenBank/DDBJ whole genome shotgun (WGS) entry which is preliminary data.</text>
</comment>
<protein>
    <submittedName>
        <fullName evidence="2">Uncharacterized protein</fullName>
    </submittedName>
</protein>
<feature type="region of interest" description="Disordered" evidence="1">
    <location>
        <begin position="38"/>
        <end position="57"/>
    </location>
</feature>
<gene>
    <name evidence="2" type="ORF">SPARVUS_LOCUS4380904</name>
</gene>